<dbReference type="PROSITE" id="PS50977">
    <property type="entry name" value="HTH_TETR_2"/>
    <property type="match status" value="1"/>
</dbReference>
<evidence type="ECO:0000256" key="5">
    <source>
        <dbReference type="PROSITE-ProRule" id="PRU00335"/>
    </source>
</evidence>
<keyword evidence="3 5" id="KW-0238">DNA-binding</keyword>
<dbReference type="SUPFAM" id="SSF48498">
    <property type="entry name" value="Tetracyclin repressor-like, C-terminal domain"/>
    <property type="match status" value="1"/>
</dbReference>
<protein>
    <recommendedName>
        <fullName evidence="6">HTH tetR-type domain-containing protein</fullName>
    </recommendedName>
</protein>
<name>A0A0B1PZR3_9HYPH</name>
<feature type="domain" description="HTH tetR-type" evidence="6">
    <location>
        <begin position="15"/>
        <end position="75"/>
    </location>
</feature>
<evidence type="ECO:0000313" key="8">
    <source>
        <dbReference type="Proteomes" id="UP000030826"/>
    </source>
</evidence>
<dbReference type="InterPro" id="IPR009057">
    <property type="entry name" value="Homeodomain-like_sf"/>
</dbReference>
<dbReference type="RefSeq" id="WP_039194913.1">
    <property type="nucleotide sequence ID" value="NZ_BBWQ01000021.1"/>
</dbReference>
<dbReference type="Proteomes" id="UP000030826">
    <property type="component" value="Unassembled WGS sequence"/>
</dbReference>
<dbReference type="PANTHER" id="PTHR30055">
    <property type="entry name" value="HTH-TYPE TRANSCRIPTIONAL REGULATOR RUTR"/>
    <property type="match status" value="1"/>
</dbReference>
<dbReference type="InterPro" id="IPR001647">
    <property type="entry name" value="HTH_TetR"/>
</dbReference>
<dbReference type="SUPFAM" id="SSF46689">
    <property type="entry name" value="Homeodomain-like"/>
    <property type="match status" value="1"/>
</dbReference>
<keyword evidence="4" id="KW-0804">Transcription</keyword>
<dbReference type="Pfam" id="PF00440">
    <property type="entry name" value="TetR_N"/>
    <property type="match status" value="1"/>
</dbReference>
<evidence type="ECO:0000259" key="6">
    <source>
        <dbReference type="PROSITE" id="PS50977"/>
    </source>
</evidence>
<evidence type="ECO:0000256" key="2">
    <source>
        <dbReference type="ARBA" id="ARBA00023015"/>
    </source>
</evidence>
<dbReference type="PANTHER" id="PTHR30055:SF241">
    <property type="entry name" value="TRANSCRIPTIONAL REGULATORY PROTEIN"/>
    <property type="match status" value="1"/>
</dbReference>
<comment type="caution">
    <text evidence="7">The sequence shown here is derived from an EMBL/GenBank/DDBJ whole genome shotgun (WGS) entry which is preliminary data.</text>
</comment>
<reference evidence="7 8" key="1">
    <citation type="submission" date="2014-09" db="EMBL/GenBank/DDBJ databases">
        <title>Isolation and characterization of Aurantimonas altamirensis ON-56566 from clinical sample following a dog bite.</title>
        <authorList>
            <person name="Eshaghi A."/>
            <person name="Li A."/>
            <person name="Shahinas D."/>
            <person name="Bahn P."/>
            <person name="Kus J.V."/>
            <person name="Patel S.N."/>
        </authorList>
    </citation>
    <scope>NUCLEOTIDE SEQUENCE [LARGE SCALE GENOMIC DNA]</scope>
    <source>
        <strain evidence="7 8">ON-56566</strain>
    </source>
</reference>
<dbReference type="AlphaFoldDB" id="A0A0B1PZR3"/>
<dbReference type="InterPro" id="IPR036271">
    <property type="entry name" value="Tet_transcr_reg_TetR-rel_C_sf"/>
</dbReference>
<evidence type="ECO:0000256" key="3">
    <source>
        <dbReference type="ARBA" id="ARBA00023125"/>
    </source>
</evidence>
<dbReference type="STRING" id="370622.LA66_15805"/>
<evidence type="ECO:0000256" key="4">
    <source>
        <dbReference type="ARBA" id="ARBA00023163"/>
    </source>
</evidence>
<dbReference type="EMBL" id="JRFJ01000004">
    <property type="protein sequence ID" value="KHJ54033.1"/>
    <property type="molecule type" value="Genomic_DNA"/>
</dbReference>
<dbReference type="Pfam" id="PF13977">
    <property type="entry name" value="TetR_C_6"/>
    <property type="match status" value="1"/>
</dbReference>
<keyword evidence="2" id="KW-0805">Transcription regulation</keyword>
<sequence>MDDAPKRLSRRQMQQATQAQLKKAALHIISSGGIAAASIRGICQRAGFTQGAFYSNFATKEELLLALVEDHTAALAAEFQSIIDETKGLSLDASLQRMASRMAELARNPTLSLMIVELHLHARRDAEFAARFEPVKRYYRAEFTRVTENLIAVHGLSPKITADQLAAMLMALWSGATLQIHPQEMLTAEEHLLLVFKVVSKG</sequence>
<dbReference type="OrthoDB" id="7252896at2"/>
<dbReference type="InterPro" id="IPR039538">
    <property type="entry name" value="BetI_C"/>
</dbReference>
<evidence type="ECO:0000256" key="1">
    <source>
        <dbReference type="ARBA" id="ARBA00022491"/>
    </source>
</evidence>
<feature type="DNA-binding region" description="H-T-H motif" evidence="5">
    <location>
        <begin position="38"/>
        <end position="57"/>
    </location>
</feature>
<organism evidence="7 8">
    <name type="scientific">Aureimonas altamirensis</name>
    <dbReference type="NCBI Taxonomy" id="370622"/>
    <lineage>
        <taxon>Bacteria</taxon>
        <taxon>Pseudomonadati</taxon>
        <taxon>Pseudomonadota</taxon>
        <taxon>Alphaproteobacteria</taxon>
        <taxon>Hyphomicrobiales</taxon>
        <taxon>Aurantimonadaceae</taxon>
        <taxon>Aureimonas</taxon>
    </lineage>
</organism>
<keyword evidence="1" id="KW-0678">Repressor</keyword>
<dbReference type="PRINTS" id="PR00455">
    <property type="entry name" value="HTHTETR"/>
</dbReference>
<dbReference type="Gene3D" id="1.10.357.10">
    <property type="entry name" value="Tetracycline Repressor, domain 2"/>
    <property type="match status" value="1"/>
</dbReference>
<gene>
    <name evidence="7" type="ORF">LA66_15805</name>
</gene>
<proteinExistence type="predicted"/>
<dbReference type="GO" id="GO:0000976">
    <property type="term" value="F:transcription cis-regulatory region binding"/>
    <property type="evidence" value="ECO:0007669"/>
    <property type="project" value="TreeGrafter"/>
</dbReference>
<evidence type="ECO:0000313" key="7">
    <source>
        <dbReference type="EMBL" id="KHJ54033.1"/>
    </source>
</evidence>
<dbReference type="GO" id="GO:0003700">
    <property type="term" value="F:DNA-binding transcription factor activity"/>
    <property type="evidence" value="ECO:0007669"/>
    <property type="project" value="TreeGrafter"/>
</dbReference>
<dbReference type="InterPro" id="IPR050109">
    <property type="entry name" value="HTH-type_TetR-like_transc_reg"/>
</dbReference>
<accession>A0A0B1PZR3</accession>